<protein>
    <submittedName>
        <fullName evidence="1">Uncharacterized protein</fullName>
    </submittedName>
</protein>
<organism evidence="1 2">
    <name type="scientific">Linum tenue</name>
    <dbReference type="NCBI Taxonomy" id="586396"/>
    <lineage>
        <taxon>Eukaryota</taxon>
        <taxon>Viridiplantae</taxon>
        <taxon>Streptophyta</taxon>
        <taxon>Embryophyta</taxon>
        <taxon>Tracheophyta</taxon>
        <taxon>Spermatophyta</taxon>
        <taxon>Magnoliopsida</taxon>
        <taxon>eudicotyledons</taxon>
        <taxon>Gunneridae</taxon>
        <taxon>Pentapetalae</taxon>
        <taxon>rosids</taxon>
        <taxon>fabids</taxon>
        <taxon>Malpighiales</taxon>
        <taxon>Linaceae</taxon>
        <taxon>Linum</taxon>
    </lineage>
</organism>
<name>A0AAV0PWA5_9ROSI</name>
<sequence length="51" mass="5649">MLIVGGKSERKPLEKQCKHRFGFHHCKVLADADSWTHSKGEESIGVSCSHG</sequence>
<gene>
    <name evidence="1" type="ORF">LITE_LOCUS40064</name>
</gene>
<comment type="caution">
    <text evidence="1">The sequence shown here is derived from an EMBL/GenBank/DDBJ whole genome shotgun (WGS) entry which is preliminary data.</text>
</comment>
<dbReference type="AlphaFoldDB" id="A0AAV0PWA5"/>
<evidence type="ECO:0000313" key="2">
    <source>
        <dbReference type="Proteomes" id="UP001154282"/>
    </source>
</evidence>
<evidence type="ECO:0000313" key="1">
    <source>
        <dbReference type="EMBL" id="CAI0474501.1"/>
    </source>
</evidence>
<reference evidence="1" key="1">
    <citation type="submission" date="2022-08" db="EMBL/GenBank/DDBJ databases">
        <authorList>
            <person name="Gutierrez-Valencia J."/>
        </authorList>
    </citation>
    <scope>NUCLEOTIDE SEQUENCE</scope>
</reference>
<accession>A0AAV0PWA5</accession>
<dbReference type="EMBL" id="CAMGYJ010000009">
    <property type="protein sequence ID" value="CAI0474501.1"/>
    <property type="molecule type" value="Genomic_DNA"/>
</dbReference>
<dbReference type="Proteomes" id="UP001154282">
    <property type="component" value="Unassembled WGS sequence"/>
</dbReference>
<keyword evidence="2" id="KW-1185">Reference proteome</keyword>
<proteinExistence type="predicted"/>
<feature type="non-terminal residue" evidence="1">
    <location>
        <position position="51"/>
    </location>
</feature>